<keyword evidence="2" id="KW-0812">Transmembrane</keyword>
<evidence type="ECO:0000313" key="4">
    <source>
        <dbReference type="RefSeq" id="XP_014680304.1"/>
    </source>
</evidence>
<organism evidence="3 4">
    <name type="scientific">Priapulus caudatus</name>
    <name type="common">Priapulid worm</name>
    <dbReference type="NCBI Taxonomy" id="37621"/>
    <lineage>
        <taxon>Eukaryota</taxon>
        <taxon>Metazoa</taxon>
        <taxon>Ecdysozoa</taxon>
        <taxon>Scalidophora</taxon>
        <taxon>Priapulida</taxon>
        <taxon>Priapulimorpha</taxon>
        <taxon>Priapulimorphida</taxon>
        <taxon>Priapulidae</taxon>
        <taxon>Priapulus</taxon>
    </lineage>
</organism>
<dbReference type="GeneID" id="106820297"/>
<name>A0ABM1F783_PRICU</name>
<evidence type="ECO:0000256" key="2">
    <source>
        <dbReference type="SAM" id="Phobius"/>
    </source>
</evidence>
<evidence type="ECO:0000313" key="3">
    <source>
        <dbReference type="Proteomes" id="UP000695022"/>
    </source>
</evidence>
<gene>
    <name evidence="4" type="primary">LOC106820297</name>
</gene>
<dbReference type="RefSeq" id="XP_014680304.1">
    <property type="nucleotide sequence ID" value="XM_014824818.1"/>
</dbReference>
<feature type="transmembrane region" description="Helical" evidence="2">
    <location>
        <begin position="128"/>
        <end position="150"/>
    </location>
</feature>
<sequence>MDLLVTSIDKVAKTVTLEWTAPGADLDVGNASRYDIITSENFTALTLDPESQTLVNKSEVIEGNPNAPLPSGSLEHYIVKILMKDDSSASTTVWITLRAHDDRGGVSGISNLVSATFKDFPEEDETKLGMILGITFGVLAALIIAAIVIYCLCKSSGTSQEVTTTSQKKQADEESPAYDNSSYKL</sequence>
<proteinExistence type="predicted"/>
<keyword evidence="3" id="KW-1185">Reference proteome</keyword>
<keyword evidence="2" id="KW-1133">Transmembrane helix</keyword>
<evidence type="ECO:0000256" key="1">
    <source>
        <dbReference type="SAM" id="MobiDB-lite"/>
    </source>
</evidence>
<accession>A0ABM1F783</accession>
<reference evidence="4" key="1">
    <citation type="submission" date="2025-08" db="UniProtKB">
        <authorList>
            <consortium name="RefSeq"/>
        </authorList>
    </citation>
    <scope>IDENTIFICATION</scope>
</reference>
<dbReference type="Proteomes" id="UP000695022">
    <property type="component" value="Unplaced"/>
</dbReference>
<protein>
    <submittedName>
        <fullName evidence="4">Calcium-activated chloride channel regulator 2-like</fullName>
    </submittedName>
</protein>
<keyword evidence="2" id="KW-0472">Membrane</keyword>
<feature type="region of interest" description="Disordered" evidence="1">
    <location>
        <begin position="162"/>
        <end position="185"/>
    </location>
</feature>